<name>A0A8R1E4T8_CAEJA</name>
<reference evidence="1" key="2">
    <citation type="submission" date="2022-06" db="UniProtKB">
        <authorList>
            <consortium name="EnsemblMetazoa"/>
        </authorList>
    </citation>
    <scope>IDENTIFICATION</scope>
    <source>
        <strain evidence="1">DF5081</strain>
    </source>
</reference>
<evidence type="ECO:0000313" key="2">
    <source>
        <dbReference type="Proteomes" id="UP000005237"/>
    </source>
</evidence>
<sequence>MPISVSAQAWSVVNRDERKWNFSYGRQKTEQKKLRKTEDGSRQILPKVINIVKAVYLERLERCISGAVYLERALTLKSSPFTNLERPDGSTTYNRLEIRKLVHTHFSNLYAATTGEPRSRYTHPDDPEIVQHEVEHAIVTSKTNISPGPDQITMLQLKLGIESIAPHLIAALNQVLTNGRTPEDWKTVKIYLLPKTTKPKKLKAYRPVALSSIVSKLFTKILTRRITAKSKDYLEESQAAFRRGRGCADNIQVVSQMLVKCTEFKIPLVAVLLDFTFAFDHIQRGVRQGELFALALHAILDELDPAPCEDDKTGIDINGESFHRLEFANYVVLFANSVKEAEDRKNRIAMGCPKYGQDKYRKRCVRTAPLI</sequence>
<dbReference type="Proteomes" id="UP000005237">
    <property type="component" value="Unassembled WGS sequence"/>
</dbReference>
<dbReference type="PANTHER" id="PTHR19446">
    <property type="entry name" value="REVERSE TRANSCRIPTASES"/>
    <property type="match status" value="1"/>
</dbReference>
<accession>A0A8R1E4T8</accession>
<keyword evidence="2" id="KW-1185">Reference proteome</keyword>
<proteinExistence type="predicted"/>
<protein>
    <submittedName>
        <fullName evidence="1">Reverse transcriptase domain-containing protein</fullName>
    </submittedName>
</protein>
<evidence type="ECO:0000313" key="1">
    <source>
        <dbReference type="EnsemblMetazoa" id="CJA24391.1"/>
    </source>
</evidence>
<dbReference type="EnsemblMetazoa" id="CJA24391.1">
    <property type="protein sequence ID" value="CJA24391.1"/>
    <property type="gene ID" value="WBGene00179963"/>
</dbReference>
<dbReference type="AlphaFoldDB" id="A0A8R1E4T8"/>
<reference evidence="2" key="1">
    <citation type="submission" date="2010-08" db="EMBL/GenBank/DDBJ databases">
        <authorList>
            <consortium name="Caenorhabditis japonica Sequencing Consortium"/>
            <person name="Wilson R.K."/>
        </authorList>
    </citation>
    <scope>NUCLEOTIDE SEQUENCE [LARGE SCALE GENOMIC DNA]</scope>
    <source>
        <strain evidence="2">DF5081</strain>
    </source>
</reference>
<organism evidence="1 2">
    <name type="scientific">Caenorhabditis japonica</name>
    <dbReference type="NCBI Taxonomy" id="281687"/>
    <lineage>
        <taxon>Eukaryota</taxon>
        <taxon>Metazoa</taxon>
        <taxon>Ecdysozoa</taxon>
        <taxon>Nematoda</taxon>
        <taxon>Chromadorea</taxon>
        <taxon>Rhabditida</taxon>
        <taxon>Rhabditina</taxon>
        <taxon>Rhabditomorpha</taxon>
        <taxon>Rhabditoidea</taxon>
        <taxon>Rhabditidae</taxon>
        <taxon>Peloderinae</taxon>
        <taxon>Caenorhabditis</taxon>
    </lineage>
</organism>